<sequence length="58" mass="6921">MKVIAQFYKSESDFQNIHHQLKQYACPHCDQIGTLNLHGYLKGYDDKGYQNNKLYQFH</sequence>
<proteinExistence type="predicted"/>
<gene>
    <name evidence="1" type="ORF">MNBD_UNCLBAC01-403</name>
</gene>
<name>A0A3B1DMG7_9ZZZZ</name>
<accession>A0A3B1DMG7</accession>
<dbReference type="AlphaFoldDB" id="A0A3B1DMG7"/>
<reference evidence="1" key="1">
    <citation type="submission" date="2018-06" db="EMBL/GenBank/DDBJ databases">
        <authorList>
            <person name="Zhirakovskaya E."/>
        </authorList>
    </citation>
    <scope>NUCLEOTIDE SEQUENCE</scope>
</reference>
<evidence type="ECO:0000313" key="1">
    <source>
        <dbReference type="EMBL" id="VAX37284.1"/>
    </source>
</evidence>
<protein>
    <recommendedName>
        <fullName evidence="2">Transposase</fullName>
    </recommendedName>
</protein>
<dbReference type="EMBL" id="UOGJ01000123">
    <property type="protein sequence ID" value="VAX37284.1"/>
    <property type="molecule type" value="Genomic_DNA"/>
</dbReference>
<evidence type="ECO:0008006" key="2">
    <source>
        <dbReference type="Google" id="ProtNLM"/>
    </source>
</evidence>
<organism evidence="1">
    <name type="scientific">hydrothermal vent metagenome</name>
    <dbReference type="NCBI Taxonomy" id="652676"/>
    <lineage>
        <taxon>unclassified sequences</taxon>
        <taxon>metagenomes</taxon>
        <taxon>ecological metagenomes</taxon>
    </lineage>
</organism>